<name>A0A9Q1HZ17_CONCO</name>
<organism evidence="2 3">
    <name type="scientific">Conger conger</name>
    <name type="common">Conger eel</name>
    <name type="synonym">Muraena conger</name>
    <dbReference type="NCBI Taxonomy" id="82655"/>
    <lineage>
        <taxon>Eukaryota</taxon>
        <taxon>Metazoa</taxon>
        <taxon>Chordata</taxon>
        <taxon>Craniata</taxon>
        <taxon>Vertebrata</taxon>
        <taxon>Euteleostomi</taxon>
        <taxon>Actinopterygii</taxon>
        <taxon>Neopterygii</taxon>
        <taxon>Teleostei</taxon>
        <taxon>Anguilliformes</taxon>
        <taxon>Congridae</taxon>
        <taxon>Conger</taxon>
    </lineage>
</organism>
<gene>
    <name evidence="2" type="ORF">COCON_G00121810</name>
</gene>
<feature type="compositionally biased region" description="Basic and acidic residues" evidence="1">
    <location>
        <begin position="1"/>
        <end position="11"/>
    </location>
</feature>
<sequence>MCDKAGRDTSGERVAPSRTRNSRPDGILQLLLLTQGRLPVAPTTEFRSHASNSPPRHSRNGPVAVEKAGVQPDAIDLERIWGSEDHLLGPSAHSGTSLRILLGTSRPAPWERTDRCPQCGNGDAQNYSEESAPQVYSNDLSVFLYPSLTPGRRGSEAGDGGQWRKEKRRLPIDKA</sequence>
<proteinExistence type="predicted"/>
<dbReference type="Proteomes" id="UP001152803">
    <property type="component" value="Unassembled WGS sequence"/>
</dbReference>
<evidence type="ECO:0000313" key="3">
    <source>
        <dbReference type="Proteomes" id="UP001152803"/>
    </source>
</evidence>
<feature type="region of interest" description="Disordered" evidence="1">
    <location>
        <begin position="147"/>
        <end position="175"/>
    </location>
</feature>
<dbReference type="EMBL" id="JAFJMO010000008">
    <property type="protein sequence ID" value="KAJ8269574.1"/>
    <property type="molecule type" value="Genomic_DNA"/>
</dbReference>
<protein>
    <submittedName>
        <fullName evidence="2">Uncharacterized protein</fullName>
    </submittedName>
</protein>
<keyword evidence="3" id="KW-1185">Reference proteome</keyword>
<dbReference type="AlphaFoldDB" id="A0A9Q1HZ17"/>
<feature type="region of interest" description="Disordered" evidence="1">
    <location>
        <begin position="1"/>
        <end position="26"/>
    </location>
</feature>
<evidence type="ECO:0000313" key="2">
    <source>
        <dbReference type="EMBL" id="KAJ8269574.1"/>
    </source>
</evidence>
<reference evidence="2" key="1">
    <citation type="journal article" date="2023" name="Science">
        <title>Genome structures resolve the early diversification of teleost fishes.</title>
        <authorList>
            <person name="Parey E."/>
            <person name="Louis A."/>
            <person name="Montfort J."/>
            <person name="Bouchez O."/>
            <person name="Roques C."/>
            <person name="Iampietro C."/>
            <person name="Lluch J."/>
            <person name="Castinel A."/>
            <person name="Donnadieu C."/>
            <person name="Desvignes T."/>
            <person name="Floi Bucao C."/>
            <person name="Jouanno E."/>
            <person name="Wen M."/>
            <person name="Mejri S."/>
            <person name="Dirks R."/>
            <person name="Jansen H."/>
            <person name="Henkel C."/>
            <person name="Chen W.J."/>
            <person name="Zahm M."/>
            <person name="Cabau C."/>
            <person name="Klopp C."/>
            <person name="Thompson A.W."/>
            <person name="Robinson-Rechavi M."/>
            <person name="Braasch I."/>
            <person name="Lecointre G."/>
            <person name="Bobe J."/>
            <person name="Postlethwait J.H."/>
            <person name="Berthelot C."/>
            <person name="Roest Crollius H."/>
            <person name="Guiguen Y."/>
        </authorList>
    </citation>
    <scope>NUCLEOTIDE SEQUENCE</scope>
    <source>
        <strain evidence="2">Concon-B</strain>
    </source>
</reference>
<evidence type="ECO:0000256" key="1">
    <source>
        <dbReference type="SAM" id="MobiDB-lite"/>
    </source>
</evidence>
<comment type="caution">
    <text evidence="2">The sequence shown here is derived from an EMBL/GenBank/DDBJ whole genome shotgun (WGS) entry which is preliminary data.</text>
</comment>
<accession>A0A9Q1HZ17</accession>